<feature type="compositionally biased region" description="Pro residues" evidence="1">
    <location>
        <begin position="258"/>
        <end position="271"/>
    </location>
</feature>
<dbReference type="RefSeq" id="WP_330159882.1">
    <property type="nucleotide sequence ID" value="NZ_BAAAJA010000019.1"/>
</dbReference>
<feature type="region of interest" description="Disordered" evidence="1">
    <location>
        <begin position="1"/>
        <end position="25"/>
    </location>
</feature>
<sequence length="498" mass="51159">MALNERADTRADDVQGAGGRPGPRHGRAALLRLASWFEEADPDRADALATAAYGLHPALHLEGQTDEGVAATTSWWQAAPDRSTVTEHPGSRLPEPVRDHRAQQARLRDAAESSAHWRRAGASQIRALLAEPTPLRARLDLSGAGMEVLMELLTAALGSGDASRRPTSAGDLEFSLRLHVGAAPGAEVTIRGEGGELTLEGLRLRVTSYDQHTVEDDGFPGLLAPAGWAPPAARTGSGPLSGDPVTAPAPHPLDPDPLDPSTPYPPAPEPDAPARGPRLPVPGPTPTVPVSSNADPLDPSTPYTPAPDAPVPAVPAAPHPLDPDPLDPSTPYAPAPPPPDREPADAPAREPRLPVPGPTPTVPGPSNAVPLVPSTPYTPAPEPADRTAPRYDAPPARGLLATPSAEPENGGARTDPAGSDGGRRPPEEPTGPETDDGSPLPADAPVTEDLRPGPGTVGNPSAPSAEEPGTAGGLPGPDPDVETTGPIDLSADRTRPWG</sequence>
<feature type="region of interest" description="Disordered" evidence="1">
    <location>
        <begin position="225"/>
        <end position="498"/>
    </location>
</feature>
<feature type="compositionally biased region" description="Pro residues" evidence="1">
    <location>
        <begin position="302"/>
        <end position="320"/>
    </location>
</feature>
<reference evidence="2 3" key="1">
    <citation type="submission" date="2023-07" db="EMBL/GenBank/DDBJ databases">
        <authorList>
            <person name="Girao M."/>
            <person name="Carvalho M.F."/>
        </authorList>
    </citation>
    <scope>NUCLEOTIDE SEQUENCE [LARGE SCALE GENOMIC DNA]</scope>
    <source>
        <strain evidence="2 3">66/93</strain>
    </source>
</reference>
<feature type="compositionally biased region" description="Pro residues" evidence="1">
    <location>
        <begin position="353"/>
        <end position="363"/>
    </location>
</feature>
<feature type="compositionally biased region" description="Pro residues" evidence="1">
    <location>
        <begin position="326"/>
        <end position="338"/>
    </location>
</feature>
<proteinExistence type="predicted"/>
<name>A0ABU7KW53_9ACTN</name>
<protein>
    <submittedName>
        <fullName evidence="2">DUF2397 family protein</fullName>
    </submittedName>
</protein>
<dbReference type="EMBL" id="JAUUCC010000056">
    <property type="protein sequence ID" value="MEE2052887.1"/>
    <property type="molecule type" value="Genomic_DNA"/>
</dbReference>
<gene>
    <name evidence="2" type="ORF">Q8A49_20495</name>
</gene>
<comment type="caution">
    <text evidence="2">The sequence shown here is derived from an EMBL/GenBank/DDBJ whole genome shotgun (WGS) entry which is preliminary data.</text>
</comment>
<evidence type="ECO:0000313" key="2">
    <source>
        <dbReference type="EMBL" id="MEE2052887.1"/>
    </source>
</evidence>
<organism evidence="2 3">
    <name type="scientific">Nocardiopsis tropica</name>
    <dbReference type="NCBI Taxonomy" id="109330"/>
    <lineage>
        <taxon>Bacteria</taxon>
        <taxon>Bacillati</taxon>
        <taxon>Actinomycetota</taxon>
        <taxon>Actinomycetes</taxon>
        <taxon>Streptosporangiales</taxon>
        <taxon>Nocardiopsidaceae</taxon>
        <taxon>Nocardiopsis</taxon>
    </lineage>
</organism>
<evidence type="ECO:0000313" key="3">
    <source>
        <dbReference type="Proteomes" id="UP001348641"/>
    </source>
</evidence>
<dbReference type="Pfam" id="PF09660">
    <property type="entry name" value="DUF2397"/>
    <property type="match status" value="1"/>
</dbReference>
<feature type="compositionally biased region" description="Basic and acidic residues" evidence="1">
    <location>
        <begin position="1"/>
        <end position="13"/>
    </location>
</feature>
<feature type="compositionally biased region" description="Basic and acidic residues" evidence="1">
    <location>
        <begin position="339"/>
        <end position="352"/>
    </location>
</feature>
<evidence type="ECO:0000256" key="1">
    <source>
        <dbReference type="SAM" id="MobiDB-lite"/>
    </source>
</evidence>
<dbReference type="InterPro" id="IPR013493">
    <property type="entry name" value="CHP02677"/>
</dbReference>
<dbReference type="Proteomes" id="UP001348641">
    <property type="component" value="Unassembled WGS sequence"/>
</dbReference>
<accession>A0ABU7KW53</accession>